<evidence type="ECO:0000256" key="1">
    <source>
        <dbReference type="ARBA" id="ARBA00022679"/>
    </source>
</evidence>
<dbReference type="AlphaFoldDB" id="A0AB34JEA6"/>
<evidence type="ECO:0000256" key="2">
    <source>
        <dbReference type="ARBA" id="ARBA00023180"/>
    </source>
</evidence>
<organism evidence="4 5">
    <name type="scientific">Prymnesium parvum</name>
    <name type="common">Toxic golden alga</name>
    <dbReference type="NCBI Taxonomy" id="97485"/>
    <lineage>
        <taxon>Eukaryota</taxon>
        <taxon>Haptista</taxon>
        <taxon>Haptophyta</taxon>
        <taxon>Prymnesiophyceae</taxon>
        <taxon>Prymnesiales</taxon>
        <taxon>Prymnesiaceae</taxon>
        <taxon>Prymnesium</taxon>
    </lineage>
</organism>
<sequence>MGWRGVALLAAAGGLYSAVGAAFAWHSCRVVFNRHPPLRLHALRRLLLVTRPLGISWRLLTAPLRSLPDVYVIGEARCGTTTLAALLRDRLGMAGPFTPWVHPLADNKESFYFAGHYWRVVLPALYRLCFPLRVSRWFHRVVLRRPFLVFDGCASHLSASWTPALLKRVTPAPLIIVCLREPVSQHISWWQLEQSSDAWAKSMGLGDKYLSAPSRIRYPPATLREAIDLSRAPDVKARWHVADGLGAGVFPILPEWAAPFPNGQLSAFDRMGRYADSIGRWLAHFDEGRFLFVALDELSADPQKVLRRIAERLGLPTDGLECSLPAPKLNASGAGSLQPDDALLSELGAYYRPHNERLFKLIGRDLGWHSDQRYWWYRT</sequence>
<evidence type="ECO:0000313" key="5">
    <source>
        <dbReference type="Proteomes" id="UP001515480"/>
    </source>
</evidence>
<accession>A0AB34JEA6</accession>
<dbReference type="Pfam" id="PF00685">
    <property type="entry name" value="Sulfotransfer_1"/>
    <property type="match status" value="1"/>
</dbReference>
<reference evidence="4 5" key="1">
    <citation type="journal article" date="2024" name="Science">
        <title>Giant polyketide synthase enzymes in the biosynthesis of giant marine polyether toxins.</title>
        <authorList>
            <person name="Fallon T.R."/>
            <person name="Shende V.V."/>
            <person name="Wierzbicki I.H."/>
            <person name="Pendleton A.L."/>
            <person name="Watervoot N.F."/>
            <person name="Auber R.P."/>
            <person name="Gonzalez D.J."/>
            <person name="Wisecaver J.H."/>
            <person name="Moore B.S."/>
        </authorList>
    </citation>
    <scope>NUCLEOTIDE SEQUENCE [LARGE SCALE GENOMIC DNA]</scope>
    <source>
        <strain evidence="4 5">12B1</strain>
    </source>
</reference>
<keyword evidence="2" id="KW-0325">Glycoprotein</keyword>
<dbReference type="InterPro" id="IPR027417">
    <property type="entry name" value="P-loop_NTPase"/>
</dbReference>
<dbReference type="InterPro" id="IPR000863">
    <property type="entry name" value="Sulfotransferase_dom"/>
</dbReference>
<proteinExistence type="predicted"/>
<dbReference type="Gene3D" id="3.40.50.300">
    <property type="entry name" value="P-loop containing nucleotide triphosphate hydrolases"/>
    <property type="match status" value="1"/>
</dbReference>
<keyword evidence="1" id="KW-0808">Transferase</keyword>
<dbReference type="PANTHER" id="PTHR10605">
    <property type="entry name" value="HEPARAN SULFATE SULFOTRANSFERASE"/>
    <property type="match status" value="1"/>
</dbReference>
<dbReference type="GO" id="GO:0008146">
    <property type="term" value="F:sulfotransferase activity"/>
    <property type="evidence" value="ECO:0007669"/>
    <property type="project" value="InterPro"/>
</dbReference>
<protein>
    <recommendedName>
        <fullName evidence="3">Sulfotransferase domain-containing protein</fullName>
    </recommendedName>
</protein>
<gene>
    <name evidence="4" type="ORF">AB1Y20_003248</name>
</gene>
<dbReference type="PANTHER" id="PTHR10605:SF56">
    <property type="entry name" value="BIFUNCTIONAL HEPARAN SULFATE N-DEACETYLASE_N-SULFOTRANSFERASE"/>
    <property type="match status" value="1"/>
</dbReference>
<name>A0AB34JEA6_PRYPA</name>
<keyword evidence="5" id="KW-1185">Reference proteome</keyword>
<dbReference type="Proteomes" id="UP001515480">
    <property type="component" value="Unassembled WGS sequence"/>
</dbReference>
<evidence type="ECO:0000259" key="3">
    <source>
        <dbReference type="Pfam" id="PF00685"/>
    </source>
</evidence>
<comment type="caution">
    <text evidence="4">The sequence shown here is derived from an EMBL/GenBank/DDBJ whole genome shotgun (WGS) entry which is preliminary data.</text>
</comment>
<dbReference type="InterPro" id="IPR037359">
    <property type="entry name" value="NST/OST"/>
</dbReference>
<dbReference type="SUPFAM" id="SSF52540">
    <property type="entry name" value="P-loop containing nucleoside triphosphate hydrolases"/>
    <property type="match status" value="1"/>
</dbReference>
<dbReference type="EMBL" id="JBGBPQ010000010">
    <property type="protein sequence ID" value="KAL1518979.1"/>
    <property type="molecule type" value="Genomic_DNA"/>
</dbReference>
<evidence type="ECO:0000313" key="4">
    <source>
        <dbReference type="EMBL" id="KAL1518979.1"/>
    </source>
</evidence>
<feature type="domain" description="Sulfotransferase" evidence="3">
    <location>
        <begin position="68"/>
        <end position="316"/>
    </location>
</feature>